<dbReference type="Proteomes" id="UP001589619">
    <property type="component" value="Unassembled WGS sequence"/>
</dbReference>
<dbReference type="PANTHER" id="PTHR42743">
    <property type="entry name" value="AMINO-ACID AMINOTRANSFERASE"/>
    <property type="match status" value="1"/>
</dbReference>
<dbReference type="Gene3D" id="3.30.470.10">
    <property type="match status" value="1"/>
</dbReference>
<dbReference type="InterPro" id="IPR050571">
    <property type="entry name" value="Class-IV_PLP-Dep_Aminotrnsfr"/>
</dbReference>
<evidence type="ECO:0000313" key="6">
    <source>
        <dbReference type="EMBL" id="MFB9755950.1"/>
    </source>
</evidence>
<dbReference type="NCBIfam" id="NF005800">
    <property type="entry name" value="PRK07650.1"/>
    <property type="match status" value="1"/>
</dbReference>
<dbReference type="RefSeq" id="WP_344915408.1">
    <property type="nucleotide sequence ID" value="NZ_BAAAYO010000015.1"/>
</dbReference>
<dbReference type="InterPro" id="IPR036038">
    <property type="entry name" value="Aminotransferase-like"/>
</dbReference>
<sequence>MRIAVNDRICDDSEAVISVYDHGFLYGLGLFETFRTYGGRPFLLEEHLRRLVSGCEELGIAYKPDLPRLKALVVRLLSDNRLADGYIRLSVSAGEDMLGLPAGDYDKPNVIVYVKALPPRDEAAYREGKPIQLLRLRRNSPEGDVRFKSFHYMNNIMAKREMRRYDWTAGAEGIFLDCSGHVAEGIVSNLFWTSGQTLYTPDLATGILPGITRDWVIGLARSEGIEVREGFYGWEELIRAEEVFLTNSVQEIVPVRCAFDIAGKRYPIGEKTPGPITSRYMQAYAEAVGRL</sequence>
<evidence type="ECO:0000256" key="3">
    <source>
        <dbReference type="ARBA" id="ARBA00022898"/>
    </source>
</evidence>
<dbReference type="Gene3D" id="3.20.10.10">
    <property type="entry name" value="D-amino Acid Aminotransferase, subunit A, domain 2"/>
    <property type="match status" value="1"/>
</dbReference>
<dbReference type="InterPro" id="IPR001544">
    <property type="entry name" value="Aminotrans_IV"/>
</dbReference>
<proteinExistence type="inferred from homology"/>
<evidence type="ECO:0000256" key="4">
    <source>
        <dbReference type="RuleBase" id="RU004106"/>
    </source>
</evidence>
<gene>
    <name evidence="6" type="primary">pabC</name>
    <name evidence="6" type="ORF">ACFFNY_30585</name>
</gene>
<organism evidence="6 7">
    <name type="scientific">Paenibacillus hodogayensis</name>
    <dbReference type="NCBI Taxonomy" id="279208"/>
    <lineage>
        <taxon>Bacteria</taxon>
        <taxon>Bacillati</taxon>
        <taxon>Bacillota</taxon>
        <taxon>Bacilli</taxon>
        <taxon>Bacillales</taxon>
        <taxon>Paenibacillaceae</taxon>
        <taxon>Paenibacillus</taxon>
    </lineage>
</organism>
<name>A0ABV5W5U2_9BACL</name>
<dbReference type="EMBL" id="JBHMAG010000019">
    <property type="protein sequence ID" value="MFB9755950.1"/>
    <property type="molecule type" value="Genomic_DNA"/>
</dbReference>
<keyword evidence="6" id="KW-0456">Lyase</keyword>
<evidence type="ECO:0000256" key="2">
    <source>
        <dbReference type="ARBA" id="ARBA00009320"/>
    </source>
</evidence>
<protein>
    <submittedName>
        <fullName evidence="6">Aminodeoxychorismate lyase</fullName>
        <ecNumber evidence="6">4.1.3.38</ecNumber>
    </submittedName>
</protein>
<dbReference type="Pfam" id="PF01063">
    <property type="entry name" value="Aminotran_4"/>
    <property type="match status" value="1"/>
</dbReference>
<evidence type="ECO:0000256" key="5">
    <source>
        <dbReference type="RuleBase" id="RU004516"/>
    </source>
</evidence>
<evidence type="ECO:0000313" key="7">
    <source>
        <dbReference type="Proteomes" id="UP001589619"/>
    </source>
</evidence>
<dbReference type="PROSITE" id="PS00770">
    <property type="entry name" value="AA_TRANSFER_CLASS_4"/>
    <property type="match status" value="1"/>
</dbReference>
<dbReference type="InterPro" id="IPR043131">
    <property type="entry name" value="BCAT-like_N"/>
</dbReference>
<dbReference type="InterPro" id="IPR018300">
    <property type="entry name" value="Aminotrans_IV_CS"/>
</dbReference>
<comment type="similarity">
    <text evidence="2 4">Belongs to the class-IV pyridoxal-phosphate-dependent aminotransferase family.</text>
</comment>
<evidence type="ECO:0000256" key="1">
    <source>
        <dbReference type="ARBA" id="ARBA00001933"/>
    </source>
</evidence>
<keyword evidence="7" id="KW-1185">Reference proteome</keyword>
<comment type="caution">
    <text evidence="6">The sequence shown here is derived from an EMBL/GenBank/DDBJ whole genome shotgun (WGS) entry which is preliminary data.</text>
</comment>
<dbReference type="InterPro" id="IPR043132">
    <property type="entry name" value="BCAT-like_C"/>
</dbReference>
<dbReference type="SUPFAM" id="SSF56752">
    <property type="entry name" value="D-aminoacid aminotransferase-like PLP-dependent enzymes"/>
    <property type="match status" value="1"/>
</dbReference>
<dbReference type="EC" id="4.1.3.38" evidence="6"/>
<dbReference type="CDD" id="cd00449">
    <property type="entry name" value="PLPDE_IV"/>
    <property type="match status" value="1"/>
</dbReference>
<comment type="cofactor">
    <cofactor evidence="1 5">
        <name>pyridoxal 5'-phosphate</name>
        <dbReference type="ChEBI" id="CHEBI:597326"/>
    </cofactor>
</comment>
<accession>A0ABV5W5U2</accession>
<keyword evidence="3 5" id="KW-0663">Pyridoxal phosphate</keyword>
<dbReference type="GO" id="GO:0008696">
    <property type="term" value="F:4-amino-4-deoxychorismate lyase activity"/>
    <property type="evidence" value="ECO:0007669"/>
    <property type="project" value="UniProtKB-EC"/>
</dbReference>
<dbReference type="PANTHER" id="PTHR42743:SF11">
    <property type="entry name" value="AMINODEOXYCHORISMATE LYASE"/>
    <property type="match status" value="1"/>
</dbReference>
<reference evidence="6 7" key="1">
    <citation type="submission" date="2024-09" db="EMBL/GenBank/DDBJ databases">
        <authorList>
            <person name="Sun Q."/>
            <person name="Mori K."/>
        </authorList>
    </citation>
    <scope>NUCLEOTIDE SEQUENCE [LARGE SCALE GENOMIC DNA]</scope>
    <source>
        <strain evidence="6 7">JCM 12520</strain>
    </source>
</reference>